<dbReference type="InterPro" id="IPR001452">
    <property type="entry name" value="SH3_domain"/>
</dbReference>
<feature type="domain" description="SH3" evidence="5">
    <location>
        <begin position="95"/>
        <end position="157"/>
    </location>
</feature>
<accession>A0A1E5R7Y1</accession>
<dbReference type="InterPro" id="IPR035550">
    <property type="entry name" value="Bem1/Scd2_PX"/>
</dbReference>
<dbReference type="InParanoid" id="A0A1E5R7Y1"/>
<feature type="compositionally biased region" description="Low complexity" evidence="4">
    <location>
        <begin position="462"/>
        <end position="476"/>
    </location>
</feature>
<dbReference type="CDD" id="cd06890">
    <property type="entry name" value="PX_Bem1p"/>
    <property type="match status" value="1"/>
</dbReference>
<evidence type="ECO:0000259" key="6">
    <source>
        <dbReference type="PROSITE" id="PS50195"/>
    </source>
</evidence>
<keyword evidence="8" id="KW-1185">Reference proteome</keyword>
<dbReference type="PROSITE" id="PS50195">
    <property type="entry name" value="PX"/>
    <property type="match status" value="1"/>
</dbReference>
<dbReference type="GO" id="GO:0030674">
    <property type="term" value="F:protein-macromolecule adaptor activity"/>
    <property type="evidence" value="ECO:0007669"/>
    <property type="project" value="TreeGrafter"/>
</dbReference>
<dbReference type="STRING" id="56408.A0A1E5R7Y1"/>
<dbReference type="FunCoup" id="A0A1E5R7Y1">
    <property type="interactions" value="195"/>
</dbReference>
<dbReference type="Pfam" id="PF00018">
    <property type="entry name" value="SH3_1"/>
    <property type="match status" value="1"/>
</dbReference>
<dbReference type="PANTHER" id="PTHR15706:SF2">
    <property type="entry name" value="SH3 AND PX DOMAIN-CONTAINING PROTEIN 2A"/>
    <property type="match status" value="1"/>
</dbReference>
<evidence type="ECO:0000256" key="2">
    <source>
        <dbReference type="ARBA" id="ARBA00022737"/>
    </source>
</evidence>
<dbReference type="CDD" id="cd11879">
    <property type="entry name" value="SH3_Bem1p_2"/>
    <property type="match status" value="1"/>
</dbReference>
<dbReference type="SUPFAM" id="SSF50044">
    <property type="entry name" value="SH3-domain"/>
    <property type="match status" value="1"/>
</dbReference>
<gene>
    <name evidence="7" type="ORF">AWRI3579_g3268</name>
</gene>
<dbReference type="EMBL" id="LPNM01000009">
    <property type="protein sequence ID" value="OEJ83019.1"/>
    <property type="molecule type" value="Genomic_DNA"/>
</dbReference>
<dbReference type="GO" id="GO:0035091">
    <property type="term" value="F:phosphatidylinositol binding"/>
    <property type="evidence" value="ECO:0007669"/>
    <property type="project" value="InterPro"/>
</dbReference>
<dbReference type="AlphaFoldDB" id="A0A1E5R7Y1"/>
<dbReference type="GO" id="GO:0043332">
    <property type="term" value="C:mating projection tip"/>
    <property type="evidence" value="ECO:0007669"/>
    <property type="project" value="TreeGrafter"/>
</dbReference>
<dbReference type="Proteomes" id="UP000095728">
    <property type="component" value="Unassembled WGS sequence"/>
</dbReference>
<dbReference type="InterPro" id="IPR036871">
    <property type="entry name" value="PX_dom_sf"/>
</dbReference>
<reference evidence="8" key="1">
    <citation type="journal article" date="2016" name="Genome Announc.">
        <title>Genome sequences of three species of Hanseniaspora isolated from spontaneous wine fermentations.</title>
        <authorList>
            <person name="Sternes P.R."/>
            <person name="Lee D."/>
            <person name="Kutyna D.R."/>
            <person name="Borneman A.R."/>
        </authorList>
    </citation>
    <scope>NUCLEOTIDE SEQUENCE [LARGE SCALE GENOMIC DNA]</scope>
    <source>
        <strain evidence="8">AWRI3579</strain>
    </source>
</reference>
<keyword evidence="1 3" id="KW-0728">SH3 domain</keyword>
<dbReference type="PROSITE" id="PS50002">
    <property type="entry name" value="SH3"/>
    <property type="match status" value="1"/>
</dbReference>
<dbReference type="SUPFAM" id="SSF54277">
    <property type="entry name" value="CAD &amp; PB1 domains"/>
    <property type="match status" value="1"/>
</dbReference>
<dbReference type="OrthoDB" id="548867at2759"/>
<proteinExistence type="predicted"/>
<dbReference type="SUPFAM" id="SSF64268">
    <property type="entry name" value="PX domain"/>
    <property type="match status" value="1"/>
</dbReference>
<dbReference type="PANTHER" id="PTHR15706">
    <property type="entry name" value="SH3 MULTIPLE DOMAIN"/>
    <property type="match status" value="1"/>
</dbReference>
<feature type="region of interest" description="Disordered" evidence="4">
    <location>
        <begin position="38"/>
        <end position="83"/>
    </location>
</feature>
<keyword evidence="2" id="KW-0677">Repeat</keyword>
<feature type="compositionally biased region" description="Polar residues" evidence="4">
    <location>
        <begin position="42"/>
        <end position="83"/>
    </location>
</feature>
<dbReference type="SMART" id="SM00312">
    <property type="entry name" value="PX"/>
    <property type="match status" value="1"/>
</dbReference>
<feature type="region of interest" description="Disordered" evidence="4">
    <location>
        <begin position="409"/>
        <end position="516"/>
    </location>
</feature>
<comment type="caution">
    <text evidence="7">The sequence shown here is derived from an EMBL/GenBank/DDBJ whole genome shotgun (WGS) entry which is preliminary data.</text>
</comment>
<name>A0A1E5R7Y1_9ASCO</name>
<dbReference type="SMART" id="SM00326">
    <property type="entry name" value="SH3"/>
    <property type="match status" value="1"/>
</dbReference>
<feature type="compositionally biased region" description="Low complexity" evidence="4">
    <location>
        <begin position="490"/>
        <end position="511"/>
    </location>
</feature>
<dbReference type="InterPro" id="IPR051228">
    <property type="entry name" value="NADPH_Oxidase/PX-Domain"/>
</dbReference>
<evidence type="ECO:0000259" key="5">
    <source>
        <dbReference type="PROSITE" id="PS50002"/>
    </source>
</evidence>
<dbReference type="Gene3D" id="3.30.1520.10">
    <property type="entry name" value="Phox-like domain"/>
    <property type="match status" value="1"/>
</dbReference>
<evidence type="ECO:0000313" key="7">
    <source>
        <dbReference type="EMBL" id="OEJ83019.1"/>
    </source>
</evidence>
<feature type="domain" description="PX" evidence="6">
    <location>
        <begin position="249"/>
        <end position="376"/>
    </location>
</feature>
<dbReference type="FunFam" id="2.30.30.40:FF:000093">
    <property type="entry name" value="Protein kinase activator Bem1"/>
    <property type="match status" value="1"/>
</dbReference>
<dbReference type="InterPro" id="IPR036028">
    <property type="entry name" value="SH3-like_dom_sf"/>
</dbReference>
<sequence>MLKNFKLKKDHKRNITVADISGPTTSLNDAQLKGMNTVPIRNASNSTTKQYPLSSLSSGATDSKPSRASSSTNTEMHSTKTNPSLQAADTAMNNLPSLYAIVLYDFQAEKSDELTCHTGENLFVCAHHNFEWFIAKPIGRLGGPGLVPISFVSIIDINTGYATGNDTQYDISSSGLPTVQEWKQSVVKYKASNINLGSVESSYQEESHLSQPDSSLYAQHRVQEISEQRERKPSRISFTSLQENPMDEVMEQFILDAAVENYTLEDHKYWFHLTCITSNGLIRSLRRSYEDFYDMQVRILEAFPREAGKIMDKKTGRMSERIVPYIPGPVPYVTDTITKQRKDDLNLYVKELTNLPIRISRCSLVLQLFEIRENKFDKEFLDTDNAMTLNNIKARNNSSSNVLNQHYKNSVSQISQKEVARSNSKEEQRQESDRSSRLRSHQSSTSSLHHPYHQQLNISNQSSPNRSINRSTSNNSFTGYLRNSSHKSLSKNTSSEMLNKYNNNNFAPSNANEEDSTLTNTDINQFQNLSINNSQTGKNANGTSSTTETKAQKVKFYYKDDIFALLIKPTISFSELVDKIATRVESDRFHLYLKVNDENTISDDKITTDEQIKSIVQNKQKIFILDV</sequence>
<dbReference type="GO" id="GO:0005938">
    <property type="term" value="C:cell cortex"/>
    <property type="evidence" value="ECO:0007669"/>
    <property type="project" value="UniProtKB-ARBA"/>
</dbReference>
<dbReference type="InterPro" id="IPR001683">
    <property type="entry name" value="PX_dom"/>
</dbReference>
<dbReference type="InterPro" id="IPR035549">
    <property type="entry name" value="Bem1/Scd2_SH3_2"/>
</dbReference>
<evidence type="ECO:0000313" key="8">
    <source>
        <dbReference type="Proteomes" id="UP000095728"/>
    </source>
</evidence>
<dbReference type="Gene3D" id="2.30.30.40">
    <property type="entry name" value="SH3 Domains"/>
    <property type="match status" value="1"/>
</dbReference>
<feature type="compositionally biased region" description="Basic and acidic residues" evidence="4">
    <location>
        <begin position="418"/>
        <end position="436"/>
    </location>
</feature>
<dbReference type="GO" id="GO:0000747">
    <property type="term" value="P:conjugation with cellular fusion"/>
    <property type="evidence" value="ECO:0007669"/>
    <property type="project" value="TreeGrafter"/>
</dbReference>
<protein>
    <submittedName>
        <fullName evidence="7">Bud emergence protein 1</fullName>
    </submittedName>
</protein>
<dbReference type="GO" id="GO:1902494">
    <property type="term" value="C:catalytic complex"/>
    <property type="evidence" value="ECO:0007669"/>
    <property type="project" value="UniProtKB-ARBA"/>
</dbReference>
<organism evidence="7 8">
    <name type="scientific">Hanseniaspora osmophila</name>
    <dbReference type="NCBI Taxonomy" id="56408"/>
    <lineage>
        <taxon>Eukaryota</taxon>
        <taxon>Fungi</taxon>
        <taxon>Dikarya</taxon>
        <taxon>Ascomycota</taxon>
        <taxon>Saccharomycotina</taxon>
        <taxon>Saccharomycetes</taxon>
        <taxon>Saccharomycodales</taxon>
        <taxon>Saccharomycodaceae</taxon>
        <taxon>Hanseniaspora</taxon>
    </lineage>
</organism>
<dbReference type="Pfam" id="PF00787">
    <property type="entry name" value="PX"/>
    <property type="match status" value="1"/>
</dbReference>
<dbReference type="GO" id="GO:0051130">
    <property type="term" value="P:positive regulation of cellular component organization"/>
    <property type="evidence" value="ECO:0007669"/>
    <property type="project" value="UniProtKB-ARBA"/>
</dbReference>
<dbReference type="Gene3D" id="3.10.20.90">
    <property type="entry name" value="Phosphatidylinositol 3-kinase Catalytic Subunit, Chain A, domain 1"/>
    <property type="match status" value="1"/>
</dbReference>
<evidence type="ECO:0000256" key="4">
    <source>
        <dbReference type="SAM" id="MobiDB-lite"/>
    </source>
</evidence>
<evidence type="ECO:0000256" key="1">
    <source>
        <dbReference type="ARBA" id="ARBA00022443"/>
    </source>
</evidence>
<evidence type="ECO:0000256" key="3">
    <source>
        <dbReference type="PROSITE-ProRule" id="PRU00192"/>
    </source>
</evidence>